<evidence type="ECO:0000256" key="3">
    <source>
        <dbReference type="ARBA" id="ARBA00022729"/>
    </source>
</evidence>
<evidence type="ECO:0000256" key="1">
    <source>
        <dbReference type="ARBA" id="ARBA00010609"/>
    </source>
</evidence>
<comment type="caution">
    <text evidence="12">The sequence shown here is derived from an EMBL/GenBank/DDBJ whole genome shotgun (WGS) entry which is preliminary data.</text>
</comment>
<sequence length="649" mass="72723">MGDRIDSHQPYSRLNSSANSFSRQQTIGIYDSDIQVKRPGNMSTKSAKRSWKIRMPLWLISIVFLVVAALLVGPYIGLHRQQLVYKQPPTSEQVAIPLHPQLHINRDAETLDLDWIITTGIRSPDGVQKRVYLVNGEFPGPTIEARSGDRITVTVRNRLPDEALSLHWHGLRLRGNNTMDGAVGITQCPIPSGEDFVYDFKIGAEEHGTFWWHSHHKVQRGDGLFGGLIIHPPRHQALPQDDYDDVLLMIGDWFHQPQADVLEWYAGWTSLGDEPVPDSLQINGLGRFDCAMEMPAFPLNCTESSVAEMIPIFPRRTAQTRLRIVNVGTISGVTLMVDGATLQPIEMDGGCSVQSPVADAIGILYPGERTDLMLSWKDDFVSQPWLNVYLDDENYSRPNPALIEEQAFPALPETVKATKFQRPRDLAAIETRIDLSKLTREVPTKTSLPPAQQTILFYLKTMIKSHLGNRPHGYVNHTAWEPQSRPLLSQSRRDWDENQFFPHVPTASDPVYVDLVINNLDDGSHPIHLHGHSFYVLSSYRAEGRAGWGSYNPYDPASVLQQPLNLQSPLFKDTVNVPRRGHVVLRVLADNPGLWMLHCHMMVHMGTGMAAGFHVGPADDEQHLFAIDPASATLCEAPYSIDISENTAK</sequence>
<dbReference type="InterPro" id="IPR002355">
    <property type="entry name" value="Cu_oxidase_Cu_BS"/>
</dbReference>
<dbReference type="InterPro" id="IPR045087">
    <property type="entry name" value="Cu-oxidase_fam"/>
</dbReference>
<keyword evidence="8" id="KW-1133">Transmembrane helix</keyword>
<name>A0A0A2VER2_BEABA</name>
<dbReference type="PROSITE" id="PS00079">
    <property type="entry name" value="MULTICOPPER_OXIDASE1"/>
    <property type="match status" value="1"/>
</dbReference>
<dbReference type="PANTHER" id="PTHR11709">
    <property type="entry name" value="MULTI-COPPER OXIDASE"/>
    <property type="match status" value="1"/>
</dbReference>
<dbReference type="InterPro" id="IPR011706">
    <property type="entry name" value="Cu-oxidase_C"/>
</dbReference>
<keyword evidence="3" id="KW-0732">Signal</keyword>
<keyword evidence="6" id="KW-0325">Glycoprotein</keyword>
<dbReference type="HOGENOM" id="CLU_006504_7_2_1"/>
<dbReference type="InterPro" id="IPR001117">
    <property type="entry name" value="Cu-oxidase_2nd"/>
</dbReference>
<evidence type="ECO:0000313" key="12">
    <source>
        <dbReference type="EMBL" id="KGQ04595.1"/>
    </source>
</evidence>
<dbReference type="GO" id="GO:0016491">
    <property type="term" value="F:oxidoreductase activity"/>
    <property type="evidence" value="ECO:0007669"/>
    <property type="project" value="UniProtKB-KW"/>
</dbReference>
<dbReference type="InterPro" id="IPR008972">
    <property type="entry name" value="Cupredoxin"/>
</dbReference>
<dbReference type="Gene3D" id="2.60.40.420">
    <property type="entry name" value="Cupredoxins - blue copper proteins"/>
    <property type="match status" value="3"/>
</dbReference>
<dbReference type="SMR" id="A0A0A2VER2"/>
<dbReference type="GO" id="GO:0005507">
    <property type="term" value="F:copper ion binding"/>
    <property type="evidence" value="ECO:0007669"/>
    <property type="project" value="InterPro"/>
</dbReference>
<evidence type="ECO:0000313" key="13">
    <source>
        <dbReference type="Proteomes" id="UP000030106"/>
    </source>
</evidence>
<evidence type="ECO:0000256" key="5">
    <source>
        <dbReference type="ARBA" id="ARBA00023008"/>
    </source>
</evidence>
<keyword evidence="8" id="KW-0472">Membrane</keyword>
<proteinExistence type="inferred from homology"/>
<protein>
    <submittedName>
        <fullName evidence="12">L-ascorbate oxidase</fullName>
    </submittedName>
</protein>
<reference evidence="12 13" key="1">
    <citation type="submission" date="2012-10" db="EMBL/GenBank/DDBJ databases">
        <title>Genome sequencing and analysis of entomopathogenic fungi Beauveria bassiana D1-5.</title>
        <authorList>
            <person name="Li Q."/>
            <person name="Wang L."/>
            <person name="Zhang Z."/>
            <person name="Wang Q."/>
            <person name="Ren J."/>
            <person name="Wang M."/>
            <person name="Xu W."/>
            <person name="Wang J."/>
            <person name="Lu Y."/>
            <person name="Du Q."/>
            <person name="Sun Z."/>
        </authorList>
    </citation>
    <scope>NUCLEOTIDE SEQUENCE [LARGE SCALE GENOMIC DNA]</scope>
    <source>
        <strain evidence="12 13">D1-5</strain>
    </source>
</reference>
<feature type="transmembrane region" description="Helical" evidence="8">
    <location>
        <begin position="57"/>
        <end position="78"/>
    </location>
</feature>
<feature type="domain" description="Plastocyanin-like" evidence="11">
    <location>
        <begin position="121"/>
        <end position="234"/>
    </location>
</feature>
<feature type="region of interest" description="Disordered" evidence="7">
    <location>
        <begin position="1"/>
        <end position="20"/>
    </location>
</feature>
<evidence type="ECO:0000256" key="4">
    <source>
        <dbReference type="ARBA" id="ARBA00023002"/>
    </source>
</evidence>
<evidence type="ECO:0000259" key="11">
    <source>
        <dbReference type="Pfam" id="PF07732"/>
    </source>
</evidence>
<dbReference type="Pfam" id="PF07731">
    <property type="entry name" value="Cu-oxidase_2"/>
    <property type="match status" value="1"/>
</dbReference>
<dbReference type="eggNOG" id="KOG1263">
    <property type="taxonomic scope" value="Eukaryota"/>
</dbReference>
<evidence type="ECO:0000256" key="7">
    <source>
        <dbReference type="SAM" id="MobiDB-lite"/>
    </source>
</evidence>
<gene>
    <name evidence="12" type="ORF">BBAD15_g10157</name>
</gene>
<dbReference type="SUPFAM" id="SSF49503">
    <property type="entry name" value="Cupredoxins"/>
    <property type="match status" value="3"/>
</dbReference>
<dbReference type="STRING" id="1245745.A0A0A2VER2"/>
<feature type="domain" description="Plastocyanin-like" evidence="9">
    <location>
        <begin position="245"/>
        <end position="379"/>
    </location>
</feature>
<keyword evidence="2" id="KW-0479">Metal-binding</keyword>
<dbReference type="Pfam" id="PF07732">
    <property type="entry name" value="Cu-oxidase_3"/>
    <property type="match status" value="1"/>
</dbReference>
<keyword evidence="4" id="KW-0560">Oxidoreductase</keyword>
<keyword evidence="5" id="KW-0186">Copper</keyword>
<comment type="similarity">
    <text evidence="1">Belongs to the multicopper oxidase family.</text>
</comment>
<feature type="compositionally biased region" description="Polar residues" evidence="7">
    <location>
        <begin position="9"/>
        <end position="20"/>
    </location>
</feature>
<evidence type="ECO:0000259" key="10">
    <source>
        <dbReference type="Pfam" id="PF07731"/>
    </source>
</evidence>
<evidence type="ECO:0000256" key="8">
    <source>
        <dbReference type="SAM" id="Phobius"/>
    </source>
</evidence>
<evidence type="ECO:0000256" key="6">
    <source>
        <dbReference type="ARBA" id="ARBA00023180"/>
    </source>
</evidence>
<dbReference type="AlphaFoldDB" id="A0A0A2VER2"/>
<dbReference type="CDD" id="cd13910">
    <property type="entry name" value="CuRO_3_MCO_like_4"/>
    <property type="match status" value="1"/>
</dbReference>
<dbReference type="EMBL" id="ANFO01001045">
    <property type="protein sequence ID" value="KGQ04595.1"/>
    <property type="molecule type" value="Genomic_DNA"/>
</dbReference>
<dbReference type="InterPro" id="IPR033138">
    <property type="entry name" value="Cu_oxidase_CS"/>
</dbReference>
<dbReference type="CDD" id="cd04205">
    <property type="entry name" value="CuRO_2_LCC_like"/>
    <property type="match status" value="1"/>
</dbReference>
<dbReference type="OrthoDB" id="2121828at2759"/>
<dbReference type="InterPro" id="IPR011707">
    <property type="entry name" value="Cu-oxidase-like_N"/>
</dbReference>
<feature type="domain" description="Plastocyanin-like" evidence="10">
    <location>
        <begin position="504"/>
        <end position="618"/>
    </location>
</feature>
<dbReference type="PANTHER" id="PTHR11709:SF511">
    <property type="entry name" value="LACCASE"/>
    <property type="match status" value="1"/>
</dbReference>
<evidence type="ECO:0000256" key="2">
    <source>
        <dbReference type="ARBA" id="ARBA00022723"/>
    </source>
</evidence>
<dbReference type="Pfam" id="PF00394">
    <property type="entry name" value="Cu-oxidase"/>
    <property type="match status" value="1"/>
</dbReference>
<dbReference type="PROSITE" id="PS00080">
    <property type="entry name" value="MULTICOPPER_OXIDASE2"/>
    <property type="match status" value="1"/>
</dbReference>
<organism evidence="12 13">
    <name type="scientific">Beauveria bassiana D1-5</name>
    <dbReference type="NCBI Taxonomy" id="1245745"/>
    <lineage>
        <taxon>Eukaryota</taxon>
        <taxon>Fungi</taxon>
        <taxon>Dikarya</taxon>
        <taxon>Ascomycota</taxon>
        <taxon>Pezizomycotina</taxon>
        <taxon>Sordariomycetes</taxon>
        <taxon>Hypocreomycetidae</taxon>
        <taxon>Hypocreales</taxon>
        <taxon>Cordycipitaceae</taxon>
        <taxon>Beauveria</taxon>
    </lineage>
</organism>
<keyword evidence="8" id="KW-0812">Transmembrane</keyword>
<dbReference type="Proteomes" id="UP000030106">
    <property type="component" value="Unassembled WGS sequence"/>
</dbReference>
<accession>A0A0A2VER2</accession>
<evidence type="ECO:0000259" key="9">
    <source>
        <dbReference type="Pfam" id="PF00394"/>
    </source>
</evidence>